<sequence length="64" mass="7180">MADSKPNVKLAPEGQAEMSYNTAMTRIQELAGSAENTAERDELEKLRGEIQDYERNLSRADAKH</sequence>
<evidence type="ECO:0000313" key="3">
    <source>
        <dbReference type="Proteomes" id="UP000094969"/>
    </source>
</evidence>
<dbReference type="AlphaFoldDB" id="A0A1D7TY15"/>
<evidence type="ECO:0000256" key="1">
    <source>
        <dbReference type="SAM" id="Coils"/>
    </source>
</evidence>
<dbReference type="Proteomes" id="UP000094969">
    <property type="component" value="Chromosome"/>
</dbReference>
<accession>A0A1D7TY15</accession>
<organism evidence="2 3">
    <name type="scientific">Bosea vaviloviae</name>
    <dbReference type="NCBI Taxonomy" id="1526658"/>
    <lineage>
        <taxon>Bacteria</taxon>
        <taxon>Pseudomonadati</taxon>
        <taxon>Pseudomonadota</taxon>
        <taxon>Alphaproteobacteria</taxon>
        <taxon>Hyphomicrobiales</taxon>
        <taxon>Boseaceae</taxon>
        <taxon>Bosea</taxon>
    </lineage>
</organism>
<protein>
    <submittedName>
        <fullName evidence="2">Uncharacterized protein</fullName>
    </submittedName>
</protein>
<gene>
    <name evidence="2" type="ORF">BHK69_05530</name>
</gene>
<reference evidence="2 3" key="1">
    <citation type="journal article" date="2015" name="Antonie Van Leeuwenhoek">
        <title>Bosea vaviloviae sp. nov., a new species of slow-growing rhizobia isolated from nodules of the relict species Vavilovia formosa (Stev.) Fed.</title>
        <authorList>
            <person name="Safronova V.I."/>
            <person name="Kuznetsova I.G."/>
            <person name="Sazanova A.L."/>
            <person name="Kimeklis A.K."/>
            <person name="Belimov A.A."/>
            <person name="Andronov E.E."/>
            <person name="Pinaev A.G."/>
            <person name="Chizhevskaya E.P."/>
            <person name="Pukhaev A.R."/>
            <person name="Popov K.P."/>
            <person name="Willems A."/>
            <person name="Tikhonovich I.A."/>
        </authorList>
    </citation>
    <scope>NUCLEOTIDE SEQUENCE [LARGE SCALE GENOMIC DNA]</scope>
    <source>
        <strain evidence="2 3">Vaf18</strain>
    </source>
</reference>
<dbReference type="KEGG" id="bvv:BHK69_05530"/>
<dbReference type="EMBL" id="CP017147">
    <property type="protein sequence ID" value="AOO80009.1"/>
    <property type="molecule type" value="Genomic_DNA"/>
</dbReference>
<name>A0A1D7TY15_9HYPH</name>
<proteinExistence type="predicted"/>
<feature type="coiled-coil region" evidence="1">
    <location>
        <begin position="36"/>
        <end position="63"/>
    </location>
</feature>
<evidence type="ECO:0000313" key="2">
    <source>
        <dbReference type="EMBL" id="AOO80009.1"/>
    </source>
</evidence>
<keyword evidence="3" id="KW-1185">Reference proteome</keyword>
<keyword evidence="1" id="KW-0175">Coiled coil</keyword>